<keyword evidence="3" id="KW-1185">Reference proteome</keyword>
<comment type="caution">
    <text evidence="2">The sequence shown here is derived from an EMBL/GenBank/DDBJ whole genome shotgun (WGS) entry which is preliminary data.</text>
</comment>
<accession>A0AAV7DLV5</accession>
<feature type="signal peptide" evidence="1">
    <location>
        <begin position="1"/>
        <end position="18"/>
    </location>
</feature>
<dbReference type="AlphaFoldDB" id="A0AAV7DLV5"/>
<organism evidence="2 3">
    <name type="scientific">Engystomops pustulosus</name>
    <name type="common">Tungara frog</name>
    <name type="synonym">Physalaemus pustulosus</name>
    <dbReference type="NCBI Taxonomy" id="76066"/>
    <lineage>
        <taxon>Eukaryota</taxon>
        <taxon>Metazoa</taxon>
        <taxon>Chordata</taxon>
        <taxon>Craniata</taxon>
        <taxon>Vertebrata</taxon>
        <taxon>Euteleostomi</taxon>
        <taxon>Amphibia</taxon>
        <taxon>Batrachia</taxon>
        <taxon>Anura</taxon>
        <taxon>Neobatrachia</taxon>
        <taxon>Hyloidea</taxon>
        <taxon>Leptodactylidae</taxon>
        <taxon>Leiuperinae</taxon>
        <taxon>Engystomops</taxon>
    </lineage>
</organism>
<proteinExistence type="predicted"/>
<gene>
    <name evidence="2" type="ORF">GDO81_002427</name>
</gene>
<reference evidence="2" key="1">
    <citation type="thesis" date="2020" institute="ProQuest LLC" country="789 East Eisenhower Parkway, Ann Arbor, MI, USA">
        <title>Comparative Genomics and Chromosome Evolution.</title>
        <authorList>
            <person name="Mudd A.B."/>
        </authorList>
    </citation>
    <scope>NUCLEOTIDE SEQUENCE</scope>
    <source>
        <strain evidence="2">237g6f4</strain>
        <tissue evidence="2">Blood</tissue>
    </source>
</reference>
<sequence length="78" mass="8680">MLHCYLVLLNRVPAGAYSSDFCCVLQAEMCYQQLKRPFSQAAPGPAALCPQPHTHNMVCVQLCSVNTADVKTPHPWMF</sequence>
<evidence type="ECO:0000256" key="1">
    <source>
        <dbReference type="SAM" id="SignalP"/>
    </source>
</evidence>
<keyword evidence="1" id="KW-0732">Signal</keyword>
<protein>
    <recommendedName>
        <fullName evidence="4">Secreted protein</fullName>
    </recommendedName>
</protein>
<evidence type="ECO:0000313" key="3">
    <source>
        <dbReference type="Proteomes" id="UP000824782"/>
    </source>
</evidence>
<dbReference type="EMBL" id="WNYA01000001">
    <property type="protein sequence ID" value="KAG8597914.1"/>
    <property type="molecule type" value="Genomic_DNA"/>
</dbReference>
<evidence type="ECO:0008006" key="4">
    <source>
        <dbReference type="Google" id="ProtNLM"/>
    </source>
</evidence>
<evidence type="ECO:0000313" key="2">
    <source>
        <dbReference type="EMBL" id="KAG8597914.1"/>
    </source>
</evidence>
<name>A0AAV7DLV5_ENGPU</name>
<feature type="chain" id="PRO_5043574550" description="Secreted protein" evidence="1">
    <location>
        <begin position="19"/>
        <end position="78"/>
    </location>
</feature>
<dbReference type="Proteomes" id="UP000824782">
    <property type="component" value="Unassembled WGS sequence"/>
</dbReference>